<dbReference type="Gene3D" id="3.40.50.410">
    <property type="entry name" value="von Willebrand factor, type A domain"/>
    <property type="match status" value="1"/>
</dbReference>
<proteinExistence type="predicted"/>
<comment type="caution">
    <text evidence="2">The sequence shown here is derived from an EMBL/GenBank/DDBJ whole genome shotgun (WGS) entry which is preliminary data.</text>
</comment>
<accession>A0ABR6J928</accession>
<feature type="domain" description="VWFA" evidence="1">
    <location>
        <begin position="169"/>
        <end position="403"/>
    </location>
</feature>
<dbReference type="Proteomes" id="UP000534590">
    <property type="component" value="Unassembled WGS sequence"/>
</dbReference>
<dbReference type="InterPro" id="IPR002035">
    <property type="entry name" value="VWF_A"/>
</dbReference>
<evidence type="ECO:0000313" key="2">
    <source>
        <dbReference type="EMBL" id="MBB4491451.1"/>
    </source>
</evidence>
<evidence type="ECO:0000259" key="1">
    <source>
        <dbReference type="PROSITE" id="PS50234"/>
    </source>
</evidence>
<dbReference type="Pfam" id="PF13400">
    <property type="entry name" value="Tad"/>
    <property type="match status" value="1"/>
</dbReference>
<gene>
    <name evidence="2" type="ORF">GGE40_003282</name>
</gene>
<name>A0ABR6J928_AGRRD</name>
<sequence length="416" mass="44658">MSTTMTASAPHKLKRRFLADKSGNFGMMTAILLPVLLGFAGAGMELANVMQVKADLQNTADSAALAAATEARLKMGDLTDEQIRAIAKNFIAAQMEKNLTVEEKKELEQNSPTAITTTENARGKTYTVETTINHRVQLNPLLGFIGAKTLDLSVTGTAKSTVNKGAPISMYLALDRSGSMSFKTDTIDTKKTSCQNYTADNWNRYPNLGKTSPCYVNKATSLKTAVGFLVATLNKADPTYTANGGSELVRTGASVYTHETYAAQTISWGTSSVASYVDKQIPEFPSGGTDARSSLNAAYNALKKANPDEAKAHKTKGSESFERYIVLMTDGEMTGNSAAWNSSIDQSVRTTCETAKKDGIKIFSVAFMAPDKGKSLLQYCASSIDNYYAPENMEQIVTAFGEIARKAAGSMATLTN</sequence>
<protein>
    <submittedName>
        <fullName evidence="2">Flp pilus assembly protein TadG</fullName>
    </submittedName>
</protein>
<reference evidence="2 3" key="1">
    <citation type="submission" date="2020-08" db="EMBL/GenBank/DDBJ databases">
        <title>Genomic Encyclopedia of Type Strains, Phase IV (KMG-V): Genome sequencing to study the core and pangenomes of soil and plant-associated prokaryotes.</title>
        <authorList>
            <person name="Whitman W."/>
        </authorList>
    </citation>
    <scope>NUCLEOTIDE SEQUENCE [LARGE SCALE GENOMIC DNA]</scope>
    <source>
        <strain evidence="2 3">SEMIA 461</strain>
    </source>
</reference>
<dbReference type="SMART" id="SM00327">
    <property type="entry name" value="VWA"/>
    <property type="match status" value="1"/>
</dbReference>
<organism evidence="2 3">
    <name type="scientific">Agrobacterium radiobacter</name>
    <dbReference type="NCBI Taxonomy" id="362"/>
    <lineage>
        <taxon>Bacteria</taxon>
        <taxon>Pseudomonadati</taxon>
        <taxon>Pseudomonadota</taxon>
        <taxon>Alphaproteobacteria</taxon>
        <taxon>Hyphomicrobiales</taxon>
        <taxon>Rhizobiaceae</taxon>
        <taxon>Rhizobium/Agrobacterium group</taxon>
        <taxon>Agrobacterium</taxon>
        <taxon>Agrobacterium tumefaciens complex</taxon>
    </lineage>
</organism>
<dbReference type="InterPro" id="IPR036465">
    <property type="entry name" value="vWFA_dom_sf"/>
</dbReference>
<evidence type="ECO:0000313" key="3">
    <source>
        <dbReference type="Proteomes" id="UP000534590"/>
    </source>
</evidence>
<dbReference type="PROSITE" id="PS50234">
    <property type="entry name" value="VWFA"/>
    <property type="match status" value="1"/>
</dbReference>
<dbReference type="EMBL" id="JACIHP010000002">
    <property type="protein sequence ID" value="MBB4491451.1"/>
    <property type="molecule type" value="Genomic_DNA"/>
</dbReference>
<dbReference type="InterPro" id="IPR028087">
    <property type="entry name" value="Tad_N"/>
</dbReference>
<dbReference type="Pfam" id="PF00092">
    <property type="entry name" value="VWA"/>
    <property type="match status" value="1"/>
</dbReference>
<dbReference type="SUPFAM" id="SSF53300">
    <property type="entry name" value="vWA-like"/>
    <property type="match status" value="1"/>
</dbReference>
<keyword evidence="3" id="KW-1185">Reference proteome</keyword>